<dbReference type="InterPro" id="IPR006703">
    <property type="entry name" value="G_AIG1"/>
</dbReference>
<dbReference type="Pfam" id="PF04548">
    <property type="entry name" value="AIG1"/>
    <property type="match status" value="2"/>
</dbReference>
<evidence type="ECO:0000256" key="1">
    <source>
        <dbReference type="ARBA" id="ARBA00022741"/>
    </source>
</evidence>
<evidence type="ECO:0000313" key="4">
    <source>
        <dbReference type="EMBL" id="MCL7035577.1"/>
    </source>
</evidence>
<keyword evidence="1" id="KW-0547">Nucleotide-binding</keyword>
<dbReference type="InterPro" id="IPR027417">
    <property type="entry name" value="P-loop_NTPase"/>
</dbReference>
<evidence type="ECO:0000313" key="5">
    <source>
        <dbReference type="Proteomes" id="UP001177140"/>
    </source>
</evidence>
<sequence length="203" mass="22828">MGTTTLENGQVVNVIDTPGLFDSSKGPDSPDFLANEMVKCITLAKDGIDGIILVCSIKARFSIEEEGVIKSIGEIFGQKIFDYMIVVFTAGDELEEAFPEYLSTCPPSLQVFLQFCVLMHFNIFFVSINCYNQLCGHNILSTSWMLQQEVIQLCKNRAVLFDNRSKEETQRRNQVQQLMLCIGEIGAENGEPYKSEVFEMIKV</sequence>
<dbReference type="Proteomes" id="UP001177140">
    <property type="component" value="Unassembled WGS sequence"/>
</dbReference>
<keyword evidence="5" id="KW-1185">Reference proteome</keyword>
<evidence type="ECO:0000256" key="2">
    <source>
        <dbReference type="ARBA" id="ARBA00023134"/>
    </source>
</evidence>
<dbReference type="EMBL" id="JAJJMA010158467">
    <property type="protein sequence ID" value="MCL7035577.1"/>
    <property type="molecule type" value="Genomic_DNA"/>
</dbReference>
<evidence type="ECO:0000259" key="3">
    <source>
        <dbReference type="PROSITE" id="PS51720"/>
    </source>
</evidence>
<dbReference type="InterPro" id="IPR045058">
    <property type="entry name" value="GIMA/IAN/Toc"/>
</dbReference>
<organism evidence="4 5">
    <name type="scientific">Papaver nudicaule</name>
    <name type="common">Iceland poppy</name>
    <dbReference type="NCBI Taxonomy" id="74823"/>
    <lineage>
        <taxon>Eukaryota</taxon>
        <taxon>Viridiplantae</taxon>
        <taxon>Streptophyta</taxon>
        <taxon>Embryophyta</taxon>
        <taxon>Tracheophyta</taxon>
        <taxon>Spermatophyta</taxon>
        <taxon>Magnoliopsida</taxon>
        <taxon>Ranunculales</taxon>
        <taxon>Papaveraceae</taxon>
        <taxon>Papaveroideae</taxon>
        <taxon>Papaver</taxon>
    </lineage>
</organism>
<name>A0AA41SFF4_PAPNU</name>
<dbReference type="AlphaFoldDB" id="A0AA41SFF4"/>
<keyword evidence="2" id="KW-0342">GTP-binding</keyword>
<proteinExistence type="predicted"/>
<dbReference type="Gene3D" id="3.40.50.300">
    <property type="entry name" value="P-loop containing nucleotide triphosphate hydrolases"/>
    <property type="match status" value="1"/>
</dbReference>
<dbReference type="SUPFAM" id="SSF52540">
    <property type="entry name" value="P-loop containing nucleoside triphosphate hydrolases"/>
    <property type="match status" value="1"/>
</dbReference>
<comment type="caution">
    <text evidence="4">The sequence shown here is derived from an EMBL/GenBank/DDBJ whole genome shotgun (WGS) entry which is preliminary data.</text>
</comment>
<accession>A0AA41SFF4</accession>
<reference evidence="4" key="1">
    <citation type="submission" date="2022-03" db="EMBL/GenBank/DDBJ databases">
        <title>A functionally conserved STORR gene fusion in Papaver species that diverged 16.8 million years ago.</title>
        <authorList>
            <person name="Catania T."/>
        </authorList>
    </citation>
    <scope>NUCLEOTIDE SEQUENCE</scope>
    <source>
        <strain evidence="4">S-191538</strain>
    </source>
</reference>
<dbReference type="PANTHER" id="PTHR10903">
    <property type="entry name" value="GTPASE, IMAP FAMILY MEMBER-RELATED"/>
    <property type="match status" value="1"/>
</dbReference>
<dbReference type="PANTHER" id="PTHR10903:SF184">
    <property type="entry name" value="GTP-BINDING PROTEIN A"/>
    <property type="match status" value="1"/>
</dbReference>
<dbReference type="GO" id="GO:0005525">
    <property type="term" value="F:GTP binding"/>
    <property type="evidence" value="ECO:0007669"/>
    <property type="project" value="UniProtKB-KW"/>
</dbReference>
<dbReference type="PROSITE" id="PS51720">
    <property type="entry name" value="G_AIG1"/>
    <property type="match status" value="1"/>
</dbReference>
<feature type="domain" description="AIG1-type G" evidence="3">
    <location>
        <begin position="1"/>
        <end position="202"/>
    </location>
</feature>
<protein>
    <recommendedName>
        <fullName evidence="3">AIG1-type G domain-containing protein</fullName>
    </recommendedName>
</protein>
<gene>
    <name evidence="4" type="ORF">MKW94_027945</name>
</gene>
<feature type="non-terminal residue" evidence="4">
    <location>
        <position position="203"/>
    </location>
</feature>